<keyword evidence="3" id="KW-1185">Reference proteome</keyword>
<accession>A0A6B2JW91</accession>
<comment type="caution">
    <text evidence="2">The sequence shown here is derived from an EMBL/GenBank/DDBJ whole genome shotgun (WGS) entry which is preliminary data.</text>
</comment>
<dbReference type="InterPro" id="IPR001845">
    <property type="entry name" value="HTH_ArsR_DNA-bd_dom"/>
</dbReference>
<dbReference type="CDD" id="cd00090">
    <property type="entry name" value="HTH_ARSR"/>
    <property type="match status" value="1"/>
</dbReference>
<proteinExistence type="predicted"/>
<dbReference type="PROSITE" id="PS50987">
    <property type="entry name" value="HTH_ARSR_2"/>
    <property type="match status" value="1"/>
</dbReference>
<dbReference type="Proteomes" id="UP000474757">
    <property type="component" value="Unassembled WGS sequence"/>
</dbReference>
<dbReference type="InterPro" id="IPR011991">
    <property type="entry name" value="ArsR-like_HTH"/>
</dbReference>
<dbReference type="RefSeq" id="WP_163894865.1">
    <property type="nucleotide sequence ID" value="NZ_JAAFYS010000003.1"/>
</dbReference>
<gene>
    <name evidence="2" type="ORF">GZA08_14490</name>
</gene>
<sequence length="110" mass="12600">MPKQPDLDQTFHALADPTRRAVLSALAEGEKSVGDLAAPFGMALPSFMQHLKVLEEGQLIRTEKRGRRRMCRLDPARFAEAKEWMEAEHQRWTARLGRLGAYLDRKDNLQ</sequence>
<protein>
    <submittedName>
        <fullName evidence="2">Helix-turn-helix transcriptional regulator</fullName>
    </submittedName>
</protein>
<dbReference type="SUPFAM" id="SSF46785">
    <property type="entry name" value="Winged helix' DNA-binding domain"/>
    <property type="match status" value="1"/>
</dbReference>
<organism evidence="2 3">
    <name type="scientific">Pseudoroseicyclus tamaricis</name>
    <dbReference type="NCBI Taxonomy" id="2705421"/>
    <lineage>
        <taxon>Bacteria</taxon>
        <taxon>Pseudomonadati</taxon>
        <taxon>Pseudomonadota</taxon>
        <taxon>Alphaproteobacteria</taxon>
        <taxon>Rhodobacterales</taxon>
        <taxon>Paracoccaceae</taxon>
        <taxon>Pseudoroseicyclus</taxon>
    </lineage>
</organism>
<evidence type="ECO:0000259" key="1">
    <source>
        <dbReference type="PROSITE" id="PS50987"/>
    </source>
</evidence>
<dbReference type="PANTHER" id="PTHR38600:SF2">
    <property type="entry name" value="SLL0088 PROTEIN"/>
    <property type="match status" value="1"/>
</dbReference>
<dbReference type="Pfam" id="PF12840">
    <property type="entry name" value="HTH_20"/>
    <property type="match status" value="1"/>
</dbReference>
<dbReference type="InterPro" id="IPR036390">
    <property type="entry name" value="WH_DNA-bd_sf"/>
</dbReference>
<dbReference type="GO" id="GO:0003700">
    <property type="term" value="F:DNA-binding transcription factor activity"/>
    <property type="evidence" value="ECO:0007669"/>
    <property type="project" value="InterPro"/>
</dbReference>
<dbReference type="NCBIfam" id="NF033788">
    <property type="entry name" value="HTH_metalloreg"/>
    <property type="match status" value="1"/>
</dbReference>
<evidence type="ECO:0000313" key="3">
    <source>
        <dbReference type="Proteomes" id="UP000474757"/>
    </source>
</evidence>
<dbReference type="Gene3D" id="1.10.10.10">
    <property type="entry name" value="Winged helix-like DNA-binding domain superfamily/Winged helix DNA-binding domain"/>
    <property type="match status" value="1"/>
</dbReference>
<name>A0A6B2JW91_9RHOB</name>
<dbReference type="AlphaFoldDB" id="A0A6B2JW91"/>
<evidence type="ECO:0000313" key="2">
    <source>
        <dbReference type="EMBL" id="NDV02175.1"/>
    </source>
</evidence>
<dbReference type="SMART" id="SM00418">
    <property type="entry name" value="HTH_ARSR"/>
    <property type="match status" value="1"/>
</dbReference>
<reference evidence="2 3" key="1">
    <citation type="submission" date="2020-02" db="EMBL/GenBank/DDBJ databases">
        <title>Pseudoroseicyclus tamarix, sp. nov., isolated from offshore sediment of a Tamarix chinensis forest.</title>
        <authorList>
            <person name="Gai Y."/>
        </authorList>
    </citation>
    <scope>NUCLEOTIDE SEQUENCE [LARGE SCALE GENOMIC DNA]</scope>
    <source>
        <strain evidence="2 3">CLL3-39</strain>
    </source>
</reference>
<feature type="domain" description="HTH arsR-type" evidence="1">
    <location>
        <begin position="1"/>
        <end position="93"/>
    </location>
</feature>
<dbReference type="EMBL" id="JAAGAB010000003">
    <property type="protein sequence ID" value="NDV02175.1"/>
    <property type="molecule type" value="Genomic_DNA"/>
</dbReference>
<dbReference type="InterPro" id="IPR036388">
    <property type="entry name" value="WH-like_DNA-bd_sf"/>
</dbReference>
<dbReference type="PANTHER" id="PTHR38600">
    <property type="entry name" value="TRANSCRIPTIONAL REGULATORY PROTEIN"/>
    <property type="match status" value="1"/>
</dbReference>
<dbReference type="PRINTS" id="PR00778">
    <property type="entry name" value="HTHARSR"/>
</dbReference>